<evidence type="ECO:0000313" key="9">
    <source>
        <dbReference type="Proteomes" id="UP000752171"/>
    </source>
</evidence>
<protein>
    <submittedName>
        <fullName evidence="8">Ephexin-1-like</fullName>
    </submittedName>
</protein>
<dbReference type="Gene3D" id="1.20.900.10">
    <property type="entry name" value="Dbl homology (DH) domain"/>
    <property type="match status" value="1"/>
</dbReference>
<feature type="compositionally biased region" description="Pro residues" evidence="4">
    <location>
        <begin position="288"/>
        <end position="304"/>
    </location>
</feature>
<accession>A0A8T2MAL7</accession>
<dbReference type="InterPro" id="IPR047270">
    <property type="entry name" value="PH_ephexin"/>
</dbReference>
<dbReference type="GO" id="GO:0005085">
    <property type="term" value="F:guanyl-nucleotide exchange factor activity"/>
    <property type="evidence" value="ECO:0007669"/>
    <property type="project" value="UniProtKB-KW"/>
</dbReference>
<evidence type="ECO:0000259" key="5">
    <source>
        <dbReference type="PROSITE" id="PS50002"/>
    </source>
</evidence>
<evidence type="ECO:0000256" key="1">
    <source>
        <dbReference type="ARBA" id="ARBA00022443"/>
    </source>
</evidence>
<organism evidence="8 9">
    <name type="scientific">Astyanax mexicanus</name>
    <name type="common">Blind cave fish</name>
    <name type="synonym">Astyanax fasciatus mexicanus</name>
    <dbReference type="NCBI Taxonomy" id="7994"/>
    <lineage>
        <taxon>Eukaryota</taxon>
        <taxon>Metazoa</taxon>
        <taxon>Chordata</taxon>
        <taxon>Craniata</taxon>
        <taxon>Vertebrata</taxon>
        <taxon>Euteleostomi</taxon>
        <taxon>Actinopterygii</taxon>
        <taxon>Neopterygii</taxon>
        <taxon>Teleostei</taxon>
        <taxon>Ostariophysi</taxon>
        <taxon>Characiformes</taxon>
        <taxon>Characoidei</taxon>
        <taxon>Acestrorhamphidae</taxon>
        <taxon>Acestrorhamphinae</taxon>
        <taxon>Astyanax</taxon>
    </lineage>
</organism>
<feature type="region of interest" description="Disordered" evidence="4">
    <location>
        <begin position="168"/>
        <end position="207"/>
    </location>
</feature>
<dbReference type="SUPFAM" id="SSF48065">
    <property type="entry name" value="DBL homology domain (DH-domain)"/>
    <property type="match status" value="1"/>
</dbReference>
<dbReference type="Gene3D" id="2.30.29.30">
    <property type="entry name" value="Pleckstrin-homology domain (PH domain)/Phosphotyrosine-binding domain (PTB)"/>
    <property type="match status" value="1"/>
</dbReference>
<dbReference type="CDD" id="cd01221">
    <property type="entry name" value="PH_ephexin"/>
    <property type="match status" value="1"/>
</dbReference>
<evidence type="ECO:0000256" key="4">
    <source>
        <dbReference type="SAM" id="MobiDB-lite"/>
    </source>
</evidence>
<keyword evidence="2" id="KW-0344">Guanine-nucleotide releasing factor</keyword>
<dbReference type="InterPro" id="IPR047271">
    <property type="entry name" value="Ephexin-like"/>
</dbReference>
<dbReference type="InterPro" id="IPR035899">
    <property type="entry name" value="DBL_dom_sf"/>
</dbReference>
<dbReference type="SMART" id="SM00325">
    <property type="entry name" value="RhoGEF"/>
    <property type="match status" value="1"/>
</dbReference>
<dbReference type="SUPFAM" id="SSF50044">
    <property type="entry name" value="SH3-domain"/>
    <property type="match status" value="1"/>
</dbReference>
<dbReference type="InterPro" id="IPR036028">
    <property type="entry name" value="SH3-like_dom_sf"/>
</dbReference>
<dbReference type="CDD" id="cd00160">
    <property type="entry name" value="RhoGEF"/>
    <property type="match status" value="1"/>
</dbReference>
<feature type="compositionally biased region" description="Basic and acidic residues" evidence="4">
    <location>
        <begin position="353"/>
        <end position="368"/>
    </location>
</feature>
<dbReference type="SUPFAM" id="SSF50729">
    <property type="entry name" value="PH domain-like"/>
    <property type="match status" value="1"/>
</dbReference>
<dbReference type="InterPro" id="IPR000219">
    <property type="entry name" value="DH_dom"/>
</dbReference>
<feature type="compositionally biased region" description="Basic and acidic residues" evidence="4">
    <location>
        <begin position="257"/>
        <end position="270"/>
    </location>
</feature>
<proteinExistence type="predicted"/>
<dbReference type="SMART" id="SM00326">
    <property type="entry name" value="SH3"/>
    <property type="match status" value="1"/>
</dbReference>
<dbReference type="Pfam" id="PF00169">
    <property type="entry name" value="PH"/>
    <property type="match status" value="1"/>
</dbReference>
<dbReference type="PROSITE" id="PS50002">
    <property type="entry name" value="SH3"/>
    <property type="match status" value="1"/>
</dbReference>
<comment type="caution">
    <text evidence="8">The sequence shown here is derived from an EMBL/GenBank/DDBJ whole genome shotgun (WGS) entry which is preliminary data.</text>
</comment>
<feature type="region of interest" description="Disordered" evidence="4">
    <location>
        <begin position="283"/>
        <end position="377"/>
    </location>
</feature>
<evidence type="ECO:0000256" key="3">
    <source>
        <dbReference type="PROSITE-ProRule" id="PRU00192"/>
    </source>
</evidence>
<keyword evidence="1 3" id="KW-0728">SH3 domain</keyword>
<evidence type="ECO:0000259" key="7">
    <source>
        <dbReference type="PROSITE" id="PS50010"/>
    </source>
</evidence>
<dbReference type="CDD" id="cd11793">
    <property type="entry name" value="SH3_ephexin1_like"/>
    <property type="match status" value="1"/>
</dbReference>
<dbReference type="InterPro" id="IPR001849">
    <property type="entry name" value="PH_domain"/>
</dbReference>
<feature type="region of interest" description="Disordered" evidence="4">
    <location>
        <begin position="249"/>
        <end position="270"/>
    </location>
</feature>
<dbReference type="Gene3D" id="2.30.30.40">
    <property type="entry name" value="SH3 Domains"/>
    <property type="match status" value="1"/>
</dbReference>
<dbReference type="Proteomes" id="UP000752171">
    <property type="component" value="Unassembled WGS sequence"/>
</dbReference>
<evidence type="ECO:0000256" key="2">
    <source>
        <dbReference type="ARBA" id="ARBA00022658"/>
    </source>
</evidence>
<sequence length="894" mass="101884">MSTPKPHNVHHKPSLPPKPSLQSQWGSSSAPWPVPRDLRIKPGMVKERTQSLIIRGEGLNRKPPAISKTHQLPAGTVRDQVQKLDLAPPTGSKQVEEKGRRAWMKDQVTSHVEHGRSEPDGSEMEDGVGGVRLEEEGSVTASCPLQEKHCHCICHLHRPGMKLMWVPDDHSNSSLKQGDHRVTSSKRQMDGGDAGVSGGVSANPTYTHSNSPTVAECINCQSFRRHHGRQSAAESESLYEKLDDLVHRSAPTAPPAETHHTLQADQPPAEHPEEPLYLVLQPSDERPATPPIPPPRPDLPPRPQSSPRTNQKERRATQPVLAYVLSPRGGRPPIRTSSSCEKRSPGKTKLEKKKSDRRDSADKTEVKQGGRKISSDWVQNSDYEPLYQIYQKKAEAELQGESPQVHRRSLSDSLGLQDSGSSSRGRHGAQLTNIKLWQDLPVVQESGILPTLTHNQRQRQECMFEVLTSEASYLRSLRVLRDHFLGSRELDDTLVIHDRKVLFSNILQVYEVSERFLQDLLDRVDEGVVISDVCDIIHWHANQHFSVYIDYVRNQVYQEKTYSQLMQCNRAFCTVMRRLEESPLCKRLPFSSFMLLPFQRITRIKILIQSILKRTTEGSAEEESASRALAVVSEIIREANTQVGQMKQMEELMHVANILEFDKLKAIPLVSKTRCLEKQGELQELVKGASLFGQRFRFTPVYIFLFNDLIILTARKSVSPERFVVLDHAHRSLVEVQPIEPSGPQLDHTFCLTLLENHQGNTCEHLLKANTESDLHRWMAVFPSVCELQQEKQEKVYEDWDCPQVQCIQQYAAKQADELSLEPWDIINIIRKTNEGWYEGMRLSDRARGWFPQESVVEVTNEHQRRRNLREQYRINMATRPDNHKEEKKLNQNS</sequence>
<feature type="domain" description="PH" evidence="6">
    <location>
        <begin position="675"/>
        <end position="787"/>
    </location>
</feature>
<dbReference type="SMART" id="SM00233">
    <property type="entry name" value="PH"/>
    <property type="match status" value="1"/>
</dbReference>
<feature type="domain" description="DH" evidence="7">
    <location>
        <begin position="458"/>
        <end position="642"/>
    </location>
</feature>
<dbReference type="InterPro" id="IPR001452">
    <property type="entry name" value="SH3_domain"/>
</dbReference>
<dbReference type="AlphaFoldDB" id="A0A8T2MAL7"/>
<feature type="domain" description="SH3" evidence="5">
    <location>
        <begin position="800"/>
        <end position="861"/>
    </location>
</feature>
<feature type="region of interest" description="Disordered" evidence="4">
    <location>
        <begin position="397"/>
        <end position="427"/>
    </location>
</feature>
<dbReference type="PANTHER" id="PTHR12845">
    <property type="entry name" value="GUANINE NUCLEOTIDE EXCHANGE FACTOR"/>
    <property type="match status" value="1"/>
</dbReference>
<dbReference type="PROSITE" id="PS50010">
    <property type="entry name" value="DH_2"/>
    <property type="match status" value="1"/>
</dbReference>
<dbReference type="Pfam" id="PF00621">
    <property type="entry name" value="RhoGEF"/>
    <property type="match status" value="1"/>
</dbReference>
<reference evidence="8 9" key="1">
    <citation type="submission" date="2021-07" db="EMBL/GenBank/DDBJ databases">
        <authorList>
            <person name="Imarazene B."/>
            <person name="Zahm M."/>
            <person name="Klopp C."/>
            <person name="Cabau C."/>
            <person name="Beille S."/>
            <person name="Jouanno E."/>
            <person name="Castinel A."/>
            <person name="Lluch J."/>
            <person name="Gil L."/>
            <person name="Kuchtly C."/>
            <person name="Lopez Roques C."/>
            <person name="Donnadieu C."/>
            <person name="Parrinello H."/>
            <person name="Journot L."/>
            <person name="Du K."/>
            <person name="Schartl M."/>
            <person name="Retaux S."/>
            <person name="Guiguen Y."/>
        </authorList>
    </citation>
    <scope>NUCLEOTIDE SEQUENCE [LARGE SCALE GENOMIC DNA]</scope>
    <source>
        <strain evidence="8">Pach_M1</strain>
        <tissue evidence="8">Testis</tissue>
    </source>
</reference>
<dbReference type="PROSITE" id="PS50003">
    <property type="entry name" value="PH_DOMAIN"/>
    <property type="match status" value="1"/>
</dbReference>
<dbReference type="PANTHER" id="PTHR12845:SF7">
    <property type="entry name" value="RHO GUANINE NUCLEOTIDE EXCHANGE FACTOR 15"/>
    <property type="match status" value="1"/>
</dbReference>
<feature type="compositionally biased region" description="Basic and acidic residues" evidence="4">
    <location>
        <begin position="168"/>
        <end position="190"/>
    </location>
</feature>
<feature type="region of interest" description="Disordered" evidence="4">
    <location>
        <begin position="109"/>
        <end position="128"/>
    </location>
</feature>
<dbReference type="Pfam" id="PF00018">
    <property type="entry name" value="SH3_1"/>
    <property type="match status" value="1"/>
</dbReference>
<dbReference type="OrthoDB" id="27593at2759"/>
<name>A0A8T2MAL7_ASTMX</name>
<evidence type="ECO:0000259" key="6">
    <source>
        <dbReference type="PROSITE" id="PS50003"/>
    </source>
</evidence>
<dbReference type="EMBL" id="JAICCE010000001">
    <property type="protein sequence ID" value="KAG9281498.1"/>
    <property type="molecule type" value="Genomic_DNA"/>
</dbReference>
<feature type="compositionally biased region" description="Basic and acidic residues" evidence="4">
    <location>
        <begin position="36"/>
        <end position="49"/>
    </location>
</feature>
<feature type="compositionally biased region" description="Low complexity" evidence="4">
    <location>
        <begin position="411"/>
        <end position="423"/>
    </location>
</feature>
<gene>
    <name evidence="8" type="primary">ARHGEF15</name>
    <name evidence="8" type="ORF">AMEX_G4</name>
</gene>
<feature type="region of interest" description="Disordered" evidence="4">
    <location>
        <begin position="1"/>
        <end position="75"/>
    </location>
</feature>
<dbReference type="FunFam" id="1.20.900.10:FF:000007">
    <property type="entry name" value="rho guanine nucleotide exchange factor 19"/>
    <property type="match status" value="1"/>
</dbReference>
<dbReference type="InterPro" id="IPR011993">
    <property type="entry name" value="PH-like_dom_sf"/>
</dbReference>
<evidence type="ECO:0000313" key="8">
    <source>
        <dbReference type="EMBL" id="KAG9281498.1"/>
    </source>
</evidence>